<comment type="similarity">
    <text evidence="1">Belongs to the helicase family. UvrD subfamily.</text>
</comment>
<dbReference type="PANTHER" id="PTHR11070">
    <property type="entry name" value="UVRD / RECB / PCRA DNA HELICASE FAMILY MEMBER"/>
    <property type="match status" value="1"/>
</dbReference>
<proteinExistence type="inferred from homology"/>
<dbReference type="Gene3D" id="3.40.50.300">
    <property type="entry name" value="P-loop containing nucleotide triphosphate hydrolases"/>
    <property type="match status" value="2"/>
</dbReference>
<evidence type="ECO:0000256" key="5">
    <source>
        <dbReference type="ARBA" id="ARBA00022840"/>
    </source>
</evidence>
<dbReference type="InterPro" id="IPR027417">
    <property type="entry name" value="P-loop_NTPase"/>
</dbReference>
<comment type="caution">
    <text evidence="16">The sequence shown here is derived from an EMBL/GenBank/DDBJ whole genome shotgun (WGS) entry which is preliminary data.</text>
</comment>
<dbReference type="InterPro" id="IPR014017">
    <property type="entry name" value="DNA_helicase_UvrD-like_C"/>
</dbReference>
<gene>
    <name evidence="16" type="ORF">HXX02_14035</name>
</gene>
<protein>
    <recommendedName>
        <fullName evidence="9">DNA 3'-5' helicase</fullName>
        <ecNumber evidence="9">5.6.2.4</ecNumber>
    </recommendedName>
    <alternativeName>
        <fullName evidence="10">DNA 3'-5' helicase II</fullName>
    </alternativeName>
</protein>
<keyword evidence="5 12" id="KW-0067">ATP-binding</keyword>
<name>A0ABT1P361_9GAMM</name>
<dbReference type="SUPFAM" id="SSF52540">
    <property type="entry name" value="P-loop containing nucleoside triphosphate hydrolases"/>
    <property type="match status" value="1"/>
</dbReference>
<evidence type="ECO:0000256" key="7">
    <source>
        <dbReference type="ARBA" id="ARBA00023235"/>
    </source>
</evidence>
<dbReference type="GO" id="GO:0004386">
    <property type="term" value="F:helicase activity"/>
    <property type="evidence" value="ECO:0007669"/>
    <property type="project" value="UniProtKB-KW"/>
</dbReference>
<evidence type="ECO:0000313" key="17">
    <source>
        <dbReference type="Proteomes" id="UP001205566"/>
    </source>
</evidence>
<dbReference type="InterPro" id="IPR000212">
    <property type="entry name" value="DNA_helicase_UvrD/REP"/>
</dbReference>
<comment type="catalytic activity">
    <reaction evidence="8">
        <text>Couples ATP hydrolysis with the unwinding of duplex DNA by translocating in the 3'-5' direction.</text>
        <dbReference type="EC" id="5.6.2.4"/>
    </reaction>
</comment>
<reference evidence="16" key="1">
    <citation type="thesis" date="2020" institute="Technische Universitat Dresden" country="Dresden, Germany">
        <title>The Agarolytic System of Microbulbifer elongatus PORT2, Isolated from Batu Karas, Pangandaran West Java Indonesia.</title>
        <authorList>
            <person name="Anggraeni S.R."/>
        </authorList>
    </citation>
    <scope>NUCLEOTIDE SEQUENCE</scope>
    <source>
        <strain evidence="16">PORT2</strain>
    </source>
</reference>
<dbReference type="InterPro" id="IPR014016">
    <property type="entry name" value="UvrD-like_ATP-bd"/>
</dbReference>
<evidence type="ECO:0000256" key="9">
    <source>
        <dbReference type="ARBA" id="ARBA00034808"/>
    </source>
</evidence>
<evidence type="ECO:0000256" key="11">
    <source>
        <dbReference type="ARBA" id="ARBA00048988"/>
    </source>
</evidence>
<comment type="catalytic activity">
    <reaction evidence="11">
        <text>ATP + H2O = ADP + phosphate + H(+)</text>
        <dbReference type="Rhea" id="RHEA:13065"/>
        <dbReference type="ChEBI" id="CHEBI:15377"/>
        <dbReference type="ChEBI" id="CHEBI:15378"/>
        <dbReference type="ChEBI" id="CHEBI:30616"/>
        <dbReference type="ChEBI" id="CHEBI:43474"/>
        <dbReference type="ChEBI" id="CHEBI:456216"/>
        <dbReference type="EC" id="5.6.2.4"/>
    </reaction>
</comment>
<evidence type="ECO:0000256" key="13">
    <source>
        <dbReference type="SAM" id="MobiDB-lite"/>
    </source>
</evidence>
<dbReference type="InterPro" id="IPR013986">
    <property type="entry name" value="DExx_box_DNA_helicase_dom_sf"/>
</dbReference>
<feature type="binding site" evidence="12">
    <location>
        <begin position="27"/>
        <end position="34"/>
    </location>
    <ligand>
        <name>ATP</name>
        <dbReference type="ChEBI" id="CHEBI:30616"/>
    </ligand>
</feature>
<feature type="domain" description="UvrD-like helicase ATP-binding" evidence="14">
    <location>
        <begin position="6"/>
        <end position="293"/>
    </location>
</feature>
<dbReference type="Gene3D" id="1.10.10.160">
    <property type="match status" value="1"/>
</dbReference>
<evidence type="ECO:0000256" key="4">
    <source>
        <dbReference type="ARBA" id="ARBA00022806"/>
    </source>
</evidence>
<keyword evidence="3 12" id="KW-0378">Hydrolase</keyword>
<evidence type="ECO:0000256" key="6">
    <source>
        <dbReference type="ARBA" id="ARBA00023125"/>
    </source>
</evidence>
<dbReference type="PANTHER" id="PTHR11070:SF2">
    <property type="entry name" value="ATP-DEPENDENT DNA HELICASE SRS2"/>
    <property type="match status" value="1"/>
</dbReference>
<keyword evidence="2 12" id="KW-0547">Nucleotide-binding</keyword>
<dbReference type="PROSITE" id="PS51217">
    <property type="entry name" value="UVRD_HELICASE_CTER"/>
    <property type="match status" value="1"/>
</dbReference>
<dbReference type="Pfam" id="PF00580">
    <property type="entry name" value="UvrD-helicase"/>
    <property type="match status" value="1"/>
</dbReference>
<dbReference type="Gene3D" id="1.10.486.10">
    <property type="entry name" value="PCRA, domain 4"/>
    <property type="match status" value="1"/>
</dbReference>
<feature type="domain" description="UvrD-like helicase C-terminal" evidence="15">
    <location>
        <begin position="294"/>
        <end position="586"/>
    </location>
</feature>
<evidence type="ECO:0000313" key="16">
    <source>
        <dbReference type="EMBL" id="MCQ3830561.1"/>
    </source>
</evidence>
<dbReference type="RefSeq" id="WP_255875479.1">
    <property type="nucleotide sequence ID" value="NZ_JACASI010000034.1"/>
</dbReference>
<keyword evidence="6" id="KW-0238">DNA-binding</keyword>
<evidence type="ECO:0000256" key="8">
    <source>
        <dbReference type="ARBA" id="ARBA00034617"/>
    </source>
</evidence>
<accession>A0ABT1P361</accession>
<dbReference type="Pfam" id="PF13361">
    <property type="entry name" value="UvrD_C"/>
    <property type="match status" value="1"/>
</dbReference>
<evidence type="ECO:0000256" key="10">
    <source>
        <dbReference type="ARBA" id="ARBA00034923"/>
    </source>
</evidence>
<feature type="region of interest" description="Disordered" evidence="13">
    <location>
        <begin position="636"/>
        <end position="656"/>
    </location>
</feature>
<evidence type="ECO:0000256" key="1">
    <source>
        <dbReference type="ARBA" id="ARBA00009922"/>
    </source>
</evidence>
<dbReference type="EMBL" id="JACASI010000034">
    <property type="protein sequence ID" value="MCQ3830561.1"/>
    <property type="molecule type" value="Genomic_DNA"/>
</dbReference>
<organism evidence="16 17">
    <name type="scientific">Microbulbifer elongatus</name>
    <dbReference type="NCBI Taxonomy" id="86173"/>
    <lineage>
        <taxon>Bacteria</taxon>
        <taxon>Pseudomonadati</taxon>
        <taxon>Pseudomonadota</taxon>
        <taxon>Gammaproteobacteria</taxon>
        <taxon>Cellvibrionales</taxon>
        <taxon>Microbulbiferaceae</taxon>
        <taxon>Microbulbifer</taxon>
    </lineage>
</organism>
<evidence type="ECO:0000256" key="3">
    <source>
        <dbReference type="ARBA" id="ARBA00022801"/>
    </source>
</evidence>
<evidence type="ECO:0000256" key="12">
    <source>
        <dbReference type="PROSITE-ProRule" id="PRU00560"/>
    </source>
</evidence>
<dbReference type="Proteomes" id="UP001205566">
    <property type="component" value="Unassembled WGS sequence"/>
</dbReference>
<evidence type="ECO:0000259" key="14">
    <source>
        <dbReference type="PROSITE" id="PS51198"/>
    </source>
</evidence>
<evidence type="ECO:0000259" key="15">
    <source>
        <dbReference type="PROSITE" id="PS51217"/>
    </source>
</evidence>
<keyword evidence="17" id="KW-1185">Reference proteome</keyword>
<sequence length="765" mass="87459">MSGNPAQLTEEQQAIANHPGGHAKIIAVAGSGKTTALLHYIQNRLNGGTDPRRILVVMYNRSAREDFSSRLQALCGQNSPVVNTFHSLGYRLYQRMIARGQLPQANLSPLPQSLVQLQIWKAIEACAPPAELEDIRARKQSETEAAEFFIDFTKTTLDGDLSAFDRLRLGDEYRYFLKVFRHFEDWRREQQAVTYADLLYDPAMQLKLNPEMAETYGSFYQELLVDEYQDINEVQHFLLRVFYGKSGNVIAIGDPDQTIYEWRGSRPEFLLRLFDGDFPPSNVYRLSRTFRYGHTLSLAANHFIQNNRERADIFCVSGNPEATTRIQQVSAANEGKWLVEHIRRCRKEGVDLGSIAVLVRLWSLAAPLELALLANNIPYRSGSRNTVLSRRELRPLFWSLNIAAGRFRDLPVTRRARGLYEWLTAPHVRIARAVLEPLCERLARLEKDWGKTLLTLMPESLSQPQSKRLRQRAELLQQVEHWRGTAGELVRRQLGELDFLSGIAEDAFNRQQAEEKQQTILAFIQYLDQLRLPPQEALSHLQQLQEQHQNESAQEKADAGTLTDGAEALNEKRARIQITTMHQAKGLEWDQVIIPGLTTHNMPYQPQRDFSTPASVESERRLMYVAMTRARKHLFLLTPPPPKESNNKTPGHPAEAEQKPSLFLDEMHLPLSDLLASALQERPENIDTKVPITRLALRYLAACDYNPDINAPQATVKKPAVGDGIQHQKLGYGRVIKWEDARVEILFSDRQTRRFDWDKLSQHLC</sequence>
<keyword evidence="7" id="KW-0413">Isomerase</keyword>
<dbReference type="PROSITE" id="PS51198">
    <property type="entry name" value="UVRD_HELICASE_ATP_BIND"/>
    <property type="match status" value="1"/>
</dbReference>
<keyword evidence="4 12" id="KW-0347">Helicase</keyword>
<evidence type="ECO:0000256" key="2">
    <source>
        <dbReference type="ARBA" id="ARBA00022741"/>
    </source>
</evidence>
<dbReference type="EC" id="5.6.2.4" evidence="9"/>
<dbReference type="CDD" id="cd17932">
    <property type="entry name" value="DEXQc_UvrD"/>
    <property type="match status" value="1"/>
</dbReference>